<sequence length="412" mass="48603">MKKAIFTICAKNYLAQAKVLGYSVKKFCPDCDFDIVLSDEIDGQDLMCNDFNVIEAKKLGIENYYDMAFKYDVIEFSTAVKPFYLEQLLEKYDQVLYLDPDMVVYDSLEFLFDHLEKYDALLTPHIIKPYIDFEGATAEESLLWVGIYNLGFFGVNNSETGRHIAKWWKTKLANQCFADKEDALHVDQKWMDFLPALYGERVLVLHNPAVNMAFWNYHERKLFKKEDTFFVDDIKFPLAIFHFSSFDPNDIECVAKRQDKFTLSTIPQYRELFENYLQDLKINGLDKLSKLKYNYSQFENGVPVLKPHRRLYRGLVREGLTFHDHFSTAPGSYYDLLERNNLKLNDPEQRLKSLKKTYGANPPILNKIFSALNVFNRLFGTKKYYLMMRFFEIYNRFENQTFLIKDRSSIKS</sequence>
<protein>
    <recommendedName>
        <fullName evidence="3">Glycosyl transferase family 8</fullName>
    </recommendedName>
</protein>
<evidence type="ECO:0000313" key="2">
    <source>
        <dbReference type="Proteomes" id="UP000199072"/>
    </source>
</evidence>
<evidence type="ECO:0000313" key="1">
    <source>
        <dbReference type="EMBL" id="SDD95915.1"/>
    </source>
</evidence>
<gene>
    <name evidence="1" type="ORF">SAMN05216464_103162</name>
</gene>
<dbReference type="RefSeq" id="WP_091147926.1">
    <property type="nucleotide sequence ID" value="NZ_FNAI01000003.1"/>
</dbReference>
<accession>A0A1G6Z223</accession>
<dbReference type="SUPFAM" id="SSF53448">
    <property type="entry name" value="Nucleotide-diphospho-sugar transferases"/>
    <property type="match status" value="1"/>
</dbReference>
<reference evidence="1 2" key="1">
    <citation type="submission" date="2016-10" db="EMBL/GenBank/DDBJ databases">
        <authorList>
            <person name="de Groot N.N."/>
        </authorList>
    </citation>
    <scope>NUCLEOTIDE SEQUENCE [LARGE SCALE GENOMIC DNA]</scope>
    <source>
        <strain evidence="1 2">47C3B</strain>
    </source>
</reference>
<evidence type="ECO:0008006" key="3">
    <source>
        <dbReference type="Google" id="ProtNLM"/>
    </source>
</evidence>
<dbReference type="STRING" id="1391627.SAMN05216464_103162"/>
<proteinExistence type="predicted"/>
<dbReference type="Gene3D" id="3.90.550.10">
    <property type="entry name" value="Spore Coat Polysaccharide Biosynthesis Protein SpsA, Chain A"/>
    <property type="match status" value="1"/>
</dbReference>
<dbReference type="EMBL" id="FNAI01000003">
    <property type="protein sequence ID" value="SDD95915.1"/>
    <property type="molecule type" value="Genomic_DNA"/>
</dbReference>
<dbReference type="InterPro" id="IPR029044">
    <property type="entry name" value="Nucleotide-diphossugar_trans"/>
</dbReference>
<keyword evidence="2" id="KW-1185">Reference proteome</keyword>
<dbReference type="AlphaFoldDB" id="A0A1G6Z223"/>
<organism evidence="1 2">
    <name type="scientific">Mucilaginibacter pineti</name>
    <dbReference type="NCBI Taxonomy" id="1391627"/>
    <lineage>
        <taxon>Bacteria</taxon>
        <taxon>Pseudomonadati</taxon>
        <taxon>Bacteroidota</taxon>
        <taxon>Sphingobacteriia</taxon>
        <taxon>Sphingobacteriales</taxon>
        <taxon>Sphingobacteriaceae</taxon>
        <taxon>Mucilaginibacter</taxon>
    </lineage>
</organism>
<dbReference type="OrthoDB" id="186344at2"/>
<dbReference type="Proteomes" id="UP000199072">
    <property type="component" value="Unassembled WGS sequence"/>
</dbReference>
<name>A0A1G6Z223_9SPHI</name>